<dbReference type="GO" id="GO:0006508">
    <property type="term" value="P:proteolysis"/>
    <property type="evidence" value="ECO:0007669"/>
    <property type="project" value="UniProtKB-KW"/>
</dbReference>
<evidence type="ECO:0000256" key="5">
    <source>
        <dbReference type="ARBA" id="ARBA00022833"/>
    </source>
</evidence>
<dbReference type="InterPro" id="IPR025657">
    <property type="entry name" value="RadC_JAB"/>
</dbReference>
<keyword evidence="9" id="KW-0614">Plasmid</keyword>
<evidence type="ECO:0000256" key="2">
    <source>
        <dbReference type="ARBA" id="ARBA00022670"/>
    </source>
</evidence>
<comment type="similarity">
    <text evidence="1 7">Belongs to the UPF0758 family.</text>
</comment>
<dbReference type="GO" id="GO:0046872">
    <property type="term" value="F:metal ion binding"/>
    <property type="evidence" value="ECO:0007669"/>
    <property type="project" value="UniProtKB-KW"/>
</dbReference>
<evidence type="ECO:0000256" key="1">
    <source>
        <dbReference type="ARBA" id="ARBA00010243"/>
    </source>
</evidence>
<dbReference type="PROSITE" id="PS50249">
    <property type="entry name" value="MPN"/>
    <property type="match status" value="1"/>
</dbReference>
<keyword evidence="10" id="KW-1185">Reference proteome</keyword>
<dbReference type="NCBIfam" id="TIGR00608">
    <property type="entry name" value="radc"/>
    <property type="match status" value="1"/>
</dbReference>
<dbReference type="Proteomes" id="UP000266552">
    <property type="component" value="Plasmid pAZOPL1"/>
</dbReference>
<dbReference type="KEGG" id="plw:D5F53_32560"/>
<evidence type="ECO:0000256" key="4">
    <source>
        <dbReference type="ARBA" id="ARBA00022801"/>
    </source>
</evidence>
<keyword evidence="5" id="KW-0862">Zinc</keyword>
<dbReference type="Gene3D" id="3.40.140.10">
    <property type="entry name" value="Cytidine Deaminase, domain 2"/>
    <property type="match status" value="1"/>
</dbReference>
<dbReference type="EMBL" id="CP032413">
    <property type="protein sequence ID" value="AYB48058.1"/>
    <property type="molecule type" value="Genomic_DNA"/>
</dbReference>
<dbReference type="PANTHER" id="PTHR30471">
    <property type="entry name" value="DNA REPAIR PROTEIN RADC"/>
    <property type="match status" value="1"/>
</dbReference>
<sequence length="237" mass="26456">MSISILNESAVREAKNVYFHSCDAGRLSSKDLLTVILEPIVRDRSISAMVDDILQNGLSHLGTLSEFELSVLFGLDERQSFQLMSVFELAKRMNAPIIKDELIIRSPEDVKDVLQDLKYLDREHFVTIYLNAKNHMIGRETISVGSLDSSIAHPREIFKGAIRRGAANVIFAHNHPSGIPDPSPEDIMITQRLAEVGIIVGIEVMDHIIIGGDKYYSFQEHGTFPVPREIGLSESLC</sequence>
<dbReference type="RefSeq" id="WP_119851419.1">
    <property type="nucleotide sequence ID" value="NZ_CP032413.1"/>
</dbReference>
<dbReference type="InterPro" id="IPR037518">
    <property type="entry name" value="MPN"/>
</dbReference>
<evidence type="ECO:0000313" key="10">
    <source>
        <dbReference type="Proteomes" id="UP000266552"/>
    </source>
</evidence>
<dbReference type="InterPro" id="IPR020891">
    <property type="entry name" value="UPF0758_CS"/>
</dbReference>
<feature type="domain" description="MPN" evidence="8">
    <location>
        <begin position="103"/>
        <end position="224"/>
    </location>
</feature>
<protein>
    <submittedName>
        <fullName evidence="9">DNA repair protein RadC</fullName>
    </submittedName>
</protein>
<accession>A0A385TYM0</accession>
<keyword evidence="2" id="KW-0645">Protease</keyword>
<dbReference type="AlphaFoldDB" id="A0A385TYM0"/>
<evidence type="ECO:0000313" key="9">
    <source>
        <dbReference type="EMBL" id="AYB48058.1"/>
    </source>
</evidence>
<evidence type="ECO:0000256" key="3">
    <source>
        <dbReference type="ARBA" id="ARBA00022723"/>
    </source>
</evidence>
<evidence type="ECO:0000256" key="7">
    <source>
        <dbReference type="RuleBase" id="RU003797"/>
    </source>
</evidence>
<dbReference type="PANTHER" id="PTHR30471:SF3">
    <property type="entry name" value="UPF0758 PROTEIN YEES-RELATED"/>
    <property type="match status" value="1"/>
</dbReference>
<proteinExistence type="inferred from homology"/>
<reference evidence="9 10" key="1">
    <citation type="submission" date="2018-09" db="EMBL/GenBank/DDBJ databases">
        <title>Genome Sequence of Paenibacillus lautus Strain E7593-69, Azo Dye-Degrading Bacteria, Isolated from Commercial Tattoo Inks.</title>
        <authorList>
            <person name="Nho S.W."/>
            <person name="Kim S.-J."/>
            <person name="Kweon O."/>
            <person name="Cerniglia C.E."/>
        </authorList>
    </citation>
    <scope>NUCLEOTIDE SEQUENCE [LARGE SCALE GENOMIC DNA]</scope>
    <source>
        <strain evidence="9 10">E7593-69</strain>
        <plasmid evidence="9 10">pAZOPL1</plasmid>
    </source>
</reference>
<keyword evidence="3" id="KW-0479">Metal-binding</keyword>
<geneLocation type="plasmid" evidence="9 10">
    <name>pAZOPL1</name>
</geneLocation>
<dbReference type="NCBIfam" id="NF000642">
    <property type="entry name" value="PRK00024.1"/>
    <property type="match status" value="1"/>
</dbReference>
<dbReference type="InterPro" id="IPR001405">
    <property type="entry name" value="UPF0758"/>
</dbReference>
<dbReference type="PROSITE" id="PS01302">
    <property type="entry name" value="UPF0758"/>
    <property type="match status" value="1"/>
</dbReference>
<gene>
    <name evidence="9" type="primary">radC</name>
    <name evidence="9" type="ORF">D5F53_32560</name>
</gene>
<keyword evidence="4" id="KW-0378">Hydrolase</keyword>
<evidence type="ECO:0000256" key="6">
    <source>
        <dbReference type="ARBA" id="ARBA00023049"/>
    </source>
</evidence>
<dbReference type="SUPFAM" id="SSF102712">
    <property type="entry name" value="JAB1/MPN domain"/>
    <property type="match status" value="1"/>
</dbReference>
<dbReference type="CDD" id="cd08071">
    <property type="entry name" value="MPN_DUF2466"/>
    <property type="match status" value="1"/>
</dbReference>
<dbReference type="Pfam" id="PF04002">
    <property type="entry name" value="RadC"/>
    <property type="match status" value="1"/>
</dbReference>
<name>A0A385TYM0_PAELA</name>
<keyword evidence="6" id="KW-0482">Metalloprotease</keyword>
<dbReference type="GO" id="GO:0008237">
    <property type="term" value="F:metallopeptidase activity"/>
    <property type="evidence" value="ECO:0007669"/>
    <property type="project" value="UniProtKB-KW"/>
</dbReference>
<evidence type="ECO:0000259" key="8">
    <source>
        <dbReference type="PROSITE" id="PS50249"/>
    </source>
</evidence>
<organism evidence="9 10">
    <name type="scientific">Paenibacillus lautus</name>
    <name type="common">Bacillus lautus</name>
    <dbReference type="NCBI Taxonomy" id="1401"/>
    <lineage>
        <taxon>Bacteria</taxon>
        <taxon>Bacillati</taxon>
        <taxon>Bacillota</taxon>
        <taxon>Bacilli</taxon>
        <taxon>Bacillales</taxon>
        <taxon>Paenibacillaceae</taxon>
        <taxon>Paenibacillus</taxon>
    </lineage>
</organism>